<proteinExistence type="predicted"/>
<keyword evidence="3" id="KW-1185">Reference proteome</keyword>
<name>A0A149PTC5_9BURK</name>
<dbReference type="OrthoDB" id="8400336at2"/>
<dbReference type="AlphaFoldDB" id="A0A149PTC5"/>
<dbReference type="NCBIfam" id="NF041551">
    <property type="entry name" value="YlcI_YnfO_N"/>
    <property type="match status" value="1"/>
</dbReference>
<evidence type="ECO:0000313" key="3">
    <source>
        <dbReference type="Proteomes" id="UP000075613"/>
    </source>
</evidence>
<sequence>MKSATFPSVRVEPELRAAAEDVLQDGESLSSFVEQAIRDNIARRLNLREFVARGLVSRAEAKQTGDYVSADEVLAGLETRLDEAKAKARAKHNR</sequence>
<keyword evidence="1" id="KW-0175">Coiled coil</keyword>
<dbReference type="STRING" id="1399968.CI15_12215"/>
<accession>A0A149PTC5</accession>
<feature type="coiled-coil region" evidence="1">
    <location>
        <begin position="67"/>
        <end position="94"/>
    </location>
</feature>
<protein>
    <submittedName>
        <fullName evidence="2">Prevent-host-death protein</fullName>
    </submittedName>
</protein>
<dbReference type="RefSeq" id="WP_062128073.1">
    <property type="nucleotide sequence ID" value="NZ_LRBG01000009.1"/>
</dbReference>
<gene>
    <name evidence="2" type="ORF">CI15_12215</name>
</gene>
<dbReference type="Proteomes" id="UP000075613">
    <property type="component" value="Unassembled WGS sequence"/>
</dbReference>
<organism evidence="2 3">
    <name type="scientific">Paraburkholderia monticola</name>
    <dbReference type="NCBI Taxonomy" id="1399968"/>
    <lineage>
        <taxon>Bacteria</taxon>
        <taxon>Pseudomonadati</taxon>
        <taxon>Pseudomonadota</taxon>
        <taxon>Betaproteobacteria</taxon>
        <taxon>Burkholderiales</taxon>
        <taxon>Burkholderiaceae</taxon>
        <taxon>Paraburkholderia</taxon>
    </lineage>
</organism>
<comment type="caution">
    <text evidence="2">The sequence shown here is derived from an EMBL/GenBank/DDBJ whole genome shotgun (WGS) entry which is preliminary data.</text>
</comment>
<dbReference type="EMBL" id="LRBG01000009">
    <property type="protein sequence ID" value="KXU88268.1"/>
    <property type="molecule type" value="Genomic_DNA"/>
</dbReference>
<evidence type="ECO:0000313" key="2">
    <source>
        <dbReference type="EMBL" id="KXU88268.1"/>
    </source>
</evidence>
<reference evidence="2 3" key="1">
    <citation type="journal article" date="2015" name="Int. J. Syst. Evol. Microbiol.">
        <title>Burkholderia monticola sp. nov., isolated from mountain soil.</title>
        <authorList>
            <person name="Baek I."/>
            <person name="Seo B."/>
            <person name="Lee I."/>
            <person name="Yi H."/>
            <person name="Chun J."/>
        </authorList>
    </citation>
    <scope>NUCLEOTIDE SEQUENCE [LARGE SCALE GENOMIC DNA]</scope>
    <source>
        <strain evidence="2 3">JC2948</strain>
    </source>
</reference>
<evidence type="ECO:0000256" key="1">
    <source>
        <dbReference type="SAM" id="Coils"/>
    </source>
</evidence>